<evidence type="ECO:0000313" key="2">
    <source>
        <dbReference type="EMBL" id="SVB42714.1"/>
    </source>
</evidence>
<feature type="transmembrane region" description="Helical" evidence="1">
    <location>
        <begin position="83"/>
        <end position="103"/>
    </location>
</feature>
<dbReference type="AlphaFoldDB" id="A0A382DXU5"/>
<keyword evidence="1" id="KW-0812">Transmembrane</keyword>
<keyword evidence="1" id="KW-0472">Membrane</keyword>
<sequence length="138" mass="15950">MNTDIKTRSFKFVFWIMLILLSGDTIDTIYRFIVIGYFGEGTTFPGFDSVIKPNTTDLIVFIIVQIGIFYGIYLLYQLKKIGGYWFLGSNFTFLIYASILGPIAEIGILNILIPIILYFCLYIILSICIPWFYSDKFE</sequence>
<dbReference type="EMBL" id="UINC01041442">
    <property type="protein sequence ID" value="SVB42714.1"/>
    <property type="molecule type" value="Genomic_DNA"/>
</dbReference>
<feature type="transmembrane region" description="Helical" evidence="1">
    <location>
        <begin position="58"/>
        <end position="76"/>
    </location>
</feature>
<feature type="transmembrane region" description="Helical" evidence="1">
    <location>
        <begin position="12"/>
        <end position="38"/>
    </location>
</feature>
<feature type="transmembrane region" description="Helical" evidence="1">
    <location>
        <begin position="109"/>
        <end position="133"/>
    </location>
</feature>
<organism evidence="2">
    <name type="scientific">marine metagenome</name>
    <dbReference type="NCBI Taxonomy" id="408172"/>
    <lineage>
        <taxon>unclassified sequences</taxon>
        <taxon>metagenomes</taxon>
        <taxon>ecological metagenomes</taxon>
    </lineage>
</organism>
<protein>
    <submittedName>
        <fullName evidence="2">Uncharacterized protein</fullName>
    </submittedName>
</protein>
<proteinExistence type="predicted"/>
<gene>
    <name evidence="2" type="ORF">METZ01_LOCUS195568</name>
</gene>
<accession>A0A382DXU5</accession>
<evidence type="ECO:0000256" key="1">
    <source>
        <dbReference type="SAM" id="Phobius"/>
    </source>
</evidence>
<keyword evidence="1" id="KW-1133">Transmembrane helix</keyword>
<reference evidence="2" key="1">
    <citation type="submission" date="2018-05" db="EMBL/GenBank/DDBJ databases">
        <authorList>
            <person name="Lanie J.A."/>
            <person name="Ng W.-L."/>
            <person name="Kazmierczak K.M."/>
            <person name="Andrzejewski T.M."/>
            <person name="Davidsen T.M."/>
            <person name="Wayne K.J."/>
            <person name="Tettelin H."/>
            <person name="Glass J.I."/>
            <person name="Rusch D."/>
            <person name="Podicherti R."/>
            <person name="Tsui H.-C.T."/>
            <person name="Winkler M.E."/>
        </authorList>
    </citation>
    <scope>NUCLEOTIDE SEQUENCE</scope>
</reference>
<name>A0A382DXU5_9ZZZZ</name>